<dbReference type="EMBL" id="JAVDRL010000008">
    <property type="protein sequence ID" value="MDR6532295.1"/>
    <property type="molecule type" value="Genomic_DNA"/>
</dbReference>
<accession>A0ABU1N1J8</accession>
<gene>
    <name evidence="2" type="ORF">J2800_003051</name>
</gene>
<protein>
    <submittedName>
        <fullName evidence="2">Uncharacterized protein</fullName>
    </submittedName>
</protein>
<dbReference type="RefSeq" id="WP_310032746.1">
    <property type="nucleotide sequence ID" value="NZ_JAVDRL010000008.1"/>
</dbReference>
<evidence type="ECO:0000313" key="2">
    <source>
        <dbReference type="EMBL" id="MDR6532295.1"/>
    </source>
</evidence>
<evidence type="ECO:0000256" key="1">
    <source>
        <dbReference type="SAM" id="SignalP"/>
    </source>
</evidence>
<comment type="caution">
    <text evidence="2">The sequence shown here is derived from an EMBL/GenBank/DDBJ whole genome shotgun (WGS) entry which is preliminary data.</text>
</comment>
<organism evidence="2 3">
    <name type="scientific">Caulobacter rhizosphaerae</name>
    <dbReference type="NCBI Taxonomy" id="2010972"/>
    <lineage>
        <taxon>Bacteria</taxon>
        <taxon>Pseudomonadati</taxon>
        <taxon>Pseudomonadota</taxon>
        <taxon>Alphaproteobacteria</taxon>
        <taxon>Caulobacterales</taxon>
        <taxon>Caulobacteraceae</taxon>
        <taxon>Caulobacter</taxon>
    </lineage>
</organism>
<dbReference type="Proteomes" id="UP001262754">
    <property type="component" value="Unassembled WGS sequence"/>
</dbReference>
<feature type="chain" id="PRO_5046117452" evidence="1">
    <location>
        <begin position="27"/>
        <end position="138"/>
    </location>
</feature>
<sequence length="138" mass="14647">MIRRLLPSLALAIAVGGLGTAASAQAWPGECVTRRVTGPGGAYRWDRVECEAHAGMSDFDRWGDDRRPLDVVAGPAAYGPAWDGLLQGDRYGGWRPAPAYPAYDAGADGGGRYPDPYPTYRAAGRDAAGFLVWPGKLP</sequence>
<proteinExistence type="predicted"/>
<keyword evidence="3" id="KW-1185">Reference proteome</keyword>
<evidence type="ECO:0000313" key="3">
    <source>
        <dbReference type="Proteomes" id="UP001262754"/>
    </source>
</evidence>
<name>A0ABU1N1J8_9CAUL</name>
<keyword evidence="1" id="KW-0732">Signal</keyword>
<reference evidence="2 3" key="1">
    <citation type="submission" date="2023-07" db="EMBL/GenBank/DDBJ databases">
        <title>Sorghum-associated microbial communities from plants grown in Nebraska, USA.</title>
        <authorList>
            <person name="Schachtman D."/>
        </authorList>
    </citation>
    <scope>NUCLEOTIDE SEQUENCE [LARGE SCALE GENOMIC DNA]</scope>
    <source>
        <strain evidence="2 3">DS2154</strain>
    </source>
</reference>
<feature type="signal peptide" evidence="1">
    <location>
        <begin position="1"/>
        <end position="26"/>
    </location>
</feature>